<sequence length="303" mass="34078">MSLLAILISLILKKLLPPMHRLRSFTWIESYCQWIHARLASHRHGIPSLLIIVLLPLIGIATVQYLLNDLLVFLGFIFSIIVLTYSLGPKDKRQRAHEYLDAEERGDNNNAESILQDIVSCTTSAPLQEDKPSRARALIECVLIQTHEQLLAILFWFVVLGPMGAALYRLTVELQQAGQRSGKTVETDNAEFRAAVVRLHYLLAWIPSRLTALSYAVMGNFVHALHAWQDAPFEETETNDDTNPQSHRLLLRIGQASLQLDNHPPQDDSQHNNAIRETLELCGRSLVAWITVLALMTLAGWAG</sequence>
<dbReference type="EC" id="6.3.1.10" evidence="2"/>
<protein>
    <submittedName>
        <fullName evidence="2">Adenosylcobinamide-phosphate synthase</fullName>
        <ecNumber evidence="2">6.3.1.10</ecNumber>
    </submittedName>
</protein>
<keyword evidence="1" id="KW-0472">Membrane</keyword>
<gene>
    <name evidence="2" type="ORF">MNBD_GAMMA19-513</name>
</gene>
<accession>A0A3B1B5N7</accession>
<feature type="transmembrane region" description="Helical" evidence="1">
    <location>
        <begin position="70"/>
        <end position="88"/>
    </location>
</feature>
<dbReference type="InterPro" id="IPR052966">
    <property type="entry name" value="Beta-lactamase_Reg"/>
</dbReference>
<dbReference type="AlphaFoldDB" id="A0A3B1B5N7"/>
<feature type="transmembrane region" description="Helical" evidence="1">
    <location>
        <begin position="150"/>
        <end position="170"/>
    </location>
</feature>
<keyword evidence="1" id="KW-1133">Transmembrane helix</keyword>
<proteinExistence type="predicted"/>
<keyword evidence="1" id="KW-0812">Transmembrane</keyword>
<dbReference type="PANTHER" id="PTHR38684:SF1">
    <property type="entry name" value="PROTEIN AMPE"/>
    <property type="match status" value="1"/>
</dbReference>
<evidence type="ECO:0000256" key="1">
    <source>
        <dbReference type="SAM" id="Phobius"/>
    </source>
</evidence>
<organism evidence="2">
    <name type="scientific">hydrothermal vent metagenome</name>
    <dbReference type="NCBI Taxonomy" id="652676"/>
    <lineage>
        <taxon>unclassified sequences</taxon>
        <taxon>metagenomes</taxon>
        <taxon>ecological metagenomes</taxon>
    </lineage>
</organism>
<name>A0A3B1B5N7_9ZZZZ</name>
<dbReference type="Pfam" id="PF17113">
    <property type="entry name" value="AmpE"/>
    <property type="match status" value="1"/>
</dbReference>
<dbReference type="GO" id="GO:0043757">
    <property type="term" value="F:adenosylcobinamide-phosphate synthase activity"/>
    <property type="evidence" value="ECO:0007669"/>
    <property type="project" value="UniProtKB-EC"/>
</dbReference>
<dbReference type="GO" id="GO:0009236">
    <property type="term" value="P:cobalamin biosynthetic process"/>
    <property type="evidence" value="ECO:0007669"/>
    <property type="project" value="UniProtKB-UniPathway"/>
</dbReference>
<keyword evidence="2" id="KW-0436">Ligase</keyword>
<dbReference type="EMBL" id="UOFV01000542">
    <property type="protein sequence ID" value="VAX05590.1"/>
    <property type="molecule type" value="Genomic_DNA"/>
</dbReference>
<feature type="transmembrane region" description="Helical" evidence="1">
    <location>
        <begin position="45"/>
        <end position="63"/>
    </location>
</feature>
<evidence type="ECO:0000313" key="2">
    <source>
        <dbReference type="EMBL" id="VAX05590.1"/>
    </source>
</evidence>
<dbReference type="GO" id="GO:0046677">
    <property type="term" value="P:response to antibiotic"/>
    <property type="evidence" value="ECO:0007669"/>
    <property type="project" value="TreeGrafter"/>
</dbReference>
<dbReference type="InterPro" id="IPR031347">
    <property type="entry name" value="AmpE"/>
</dbReference>
<dbReference type="GO" id="GO:0005886">
    <property type="term" value="C:plasma membrane"/>
    <property type="evidence" value="ECO:0007669"/>
    <property type="project" value="TreeGrafter"/>
</dbReference>
<dbReference type="UniPathway" id="UPA00148"/>
<reference evidence="2" key="1">
    <citation type="submission" date="2018-06" db="EMBL/GenBank/DDBJ databases">
        <authorList>
            <person name="Zhirakovskaya E."/>
        </authorList>
    </citation>
    <scope>NUCLEOTIDE SEQUENCE</scope>
</reference>
<dbReference type="PANTHER" id="PTHR38684">
    <property type="entry name" value="PROTEIN AMPE"/>
    <property type="match status" value="1"/>
</dbReference>